<reference evidence="1 2" key="2">
    <citation type="journal article" date="2022" name="Mol. Ecol. Resour.">
        <title>The genomes of chicory, endive, great burdock and yacon provide insights into Asteraceae paleo-polyploidization history and plant inulin production.</title>
        <authorList>
            <person name="Fan W."/>
            <person name="Wang S."/>
            <person name="Wang H."/>
            <person name="Wang A."/>
            <person name="Jiang F."/>
            <person name="Liu H."/>
            <person name="Zhao H."/>
            <person name="Xu D."/>
            <person name="Zhang Y."/>
        </authorList>
    </citation>
    <scope>NUCLEOTIDE SEQUENCE [LARGE SCALE GENOMIC DNA]</scope>
    <source>
        <strain evidence="2">cv. Punajuju</strain>
        <tissue evidence="1">Leaves</tissue>
    </source>
</reference>
<dbReference type="EMBL" id="CM042014">
    <property type="protein sequence ID" value="KAI3720769.1"/>
    <property type="molecule type" value="Genomic_DNA"/>
</dbReference>
<name>A0ACB9BEJ2_CICIN</name>
<proteinExistence type="predicted"/>
<protein>
    <submittedName>
        <fullName evidence="1">Uncharacterized protein</fullName>
    </submittedName>
</protein>
<dbReference type="Proteomes" id="UP001055811">
    <property type="component" value="Linkage Group LG06"/>
</dbReference>
<sequence>MVVLSPRVSVVIANGGGCSKSGGVFGLPLFSSTQKRYGSSGEERDYSIGDRRLPVLVASSSGFITTASPTLDDVRISGLVKSAMKGFTEKIVNLMKSEKMFESQGGPIILSQVENEYGSVGKAYRRIEDEDVEENGYESDDPCAQKKPSVAWSIDLRRKFVAIVNQLGIKKAVPKRILDLMNVDGITRENVATYL</sequence>
<gene>
    <name evidence="1" type="ORF">L2E82_31762</name>
</gene>
<accession>A0ACB9BEJ2</accession>
<organism evidence="1 2">
    <name type="scientific">Cichorium intybus</name>
    <name type="common">Chicory</name>
    <dbReference type="NCBI Taxonomy" id="13427"/>
    <lineage>
        <taxon>Eukaryota</taxon>
        <taxon>Viridiplantae</taxon>
        <taxon>Streptophyta</taxon>
        <taxon>Embryophyta</taxon>
        <taxon>Tracheophyta</taxon>
        <taxon>Spermatophyta</taxon>
        <taxon>Magnoliopsida</taxon>
        <taxon>eudicotyledons</taxon>
        <taxon>Gunneridae</taxon>
        <taxon>Pentapetalae</taxon>
        <taxon>asterids</taxon>
        <taxon>campanulids</taxon>
        <taxon>Asterales</taxon>
        <taxon>Asteraceae</taxon>
        <taxon>Cichorioideae</taxon>
        <taxon>Cichorieae</taxon>
        <taxon>Cichoriinae</taxon>
        <taxon>Cichorium</taxon>
    </lineage>
</organism>
<evidence type="ECO:0000313" key="2">
    <source>
        <dbReference type="Proteomes" id="UP001055811"/>
    </source>
</evidence>
<keyword evidence="2" id="KW-1185">Reference proteome</keyword>
<reference evidence="2" key="1">
    <citation type="journal article" date="2022" name="Mol. Ecol. Resour.">
        <title>The genomes of chicory, endive, great burdock and yacon provide insights into Asteraceae palaeo-polyploidization history and plant inulin production.</title>
        <authorList>
            <person name="Fan W."/>
            <person name="Wang S."/>
            <person name="Wang H."/>
            <person name="Wang A."/>
            <person name="Jiang F."/>
            <person name="Liu H."/>
            <person name="Zhao H."/>
            <person name="Xu D."/>
            <person name="Zhang Y."/>
        </authorList>
    </citation>
    <scope>NUCLEOTIDE SEQUENCE [LARGE SCALE GENOMIC DNA]</scope>
    <source>
        <strain evidence="2">cv. Punajuju</strain>
    </source>
</reference>
<comment type="caution">
    <text evidence="1">The sequence shown here is derived from an EMBL/GenBank/DDBJ whole genome shotgun (WGS) entry which is preliminary data.</text>
</comment>
<evidence type="ECO:0000313" key="1">
    <source>
        <dbReference type="EMBL" id="KAI3720769.1"/>
    </source>
</evidence>